<evidence type="ECO:0000313" key="5">
    <source>
        <dbReference type="EMBL" id="AGN26620.1"/>
    </source>
</evidence>
<dbReference type="GO" id="GO:0140662">
    <property type="term" value="F:ATP-dependent protein folding chaperone"/>
    <property type="evidence" value="ECO:0007669"/>
    <property type="project" value="InterPro"/>
</dbReference>
<dbReference type="Gene3D" id="3.30.420.40">
    <property type="match status" value="2"/>
</dbReference>
<organism evidence="5 6">
    <name type="scientific">Methanomassiliicoccus intestinalis (strain Issoire-Mx1)</name>
    <dbReference type="NCBI Taxonomy" id="1295009"/>
    <lineage>
        <taxon>Archaea</taxon>
        <taxon>Methanobacteriati</taxon>
        <taxon>Thermoplasmatota</taxon>
        <taxon>Thermoplasmata</taxon>
        <taxon>Methanomassiliicoccales</taxon>
        <taxon>Methanomassiliicoccaceae</taxon>
        <taxon>Methanomassiliicoccus</taxon>
    </lineage>
</organism>
<dbReference type="Pfam" id="PF00012">
    <property type="entry name" value="HSP70"/>
    <property type="match status" value="1"/>
</dbReference>
<evidence type="ECO:0000313" key="6">
    <source>
        <dbReference type="Proteomes" id="UP000014070"/>
    </source>
</evidence>
<sequence length="521" mass="58135">MKVYLGIDLGTTNSCISRITDMEDEPRVIETSASDKHTLPSVVSYEEDGIVVGDIAKQYLFDVKHKNKTIKLAKMYMGSEKRWKINENLSVTPVDVSAEVLKKLMEHYKNQYGNESYECIITCPANYMENKKNLVLEAAKAAGISVKSLLNEPTAAAISFFKTNKDTIGKTIVVFDLGGGTLDVTVATCIKVQRDGDENYTLEYKIRSSKGEEMLGGSLWDIEVEKEMLLQCSQQTNRSEEDIRKSVADYTLIKCTSEEYKIQLSSGSLDTTFVLRSTGDLVNFRFSIEDFEKKTEHLLLKALGVFDNALESAYNSEVEGLQKITKDDIYKIILVGGGSRMPQIKKGMIARHPDFADKILMRDPDLSISKGAAIWCKEYNETILTERLSNTFGISAYPNDEDEDIVCCNHIHIGQSIPCECTLDYLTRYECTALHQNIYQNASSIGTKYTSLDECDKIGTLIVQLPHTVPKDTPIKTTLKVDSSGILSVISECIGVTNSCTITLTPELEESLPIDLILRVK</sequence>
<evidence type="ECO:0000256" key="3">
    <source>
        <dbReference type="ARBA" id="ARBA00022840"/>
    </source>
</evidence>
<dbReference type="Proteomes" id="UP000014070">
    <property type="component" value="Chromosome"/>
</dbReference>
<dbReference type="GeneID" id="41323677"/>
<dbReference type="HOGENOM" id="CLU_005965_0_0_2"/>
<dbReference type="PROSITE" id="PS01036">
    <property type="entry name" value="HSP70_3"/>
    <property type="match status" value="1"/>
</dbReference>
<dbReference type="SUPFAM" id="SSF53067">
    <property type="entry name" value="Actin-like ATPase domain"/>
    <property type="match status" value="2"/>
</dbReference>
<dbReference type="RefSeq" id="WP_020449145.1">
    <property type="nucleotide sequence ID" value="NC_021353.1"/>
</dbReference>
<accession>R9T7D9</accession>
<dbReference type="KEGG" id="mer:MMINT_12910"/>
<dbReference type="Gene3D" id="3.90.640.10">
    <property type="entry name" value="Actin, Chain A, domain 4"/>
    <property type="match status" value="1"/>
</dbReference>
<keyword evidence="2 4" id="KW-0547">Nucleotide-binding</keyword>
<dbReference type="PRINTS" id="PR00301">
    <property type="entry name" value="HEATSHOCK70"/>
</dbReference>
<dbReference type="SUPFAM" id="SSF100920">
    <property type="entry name" value="Heat shock protein 70kD (HSP70), peptide-binding domain"/>
    <property type="match status" value="1"/>
</dbReference>
<keyword evidence="6" id="KW-1185">Reference proteome</keyword>
<keyword evidence="3 4" id="KW-0067">ATP-binding</keyword>
<dbReference type="EMBL" id="CP005934">
    <property type="protein sequence ID" value="AGN26620.1"/>
    <property type="molecule type" value="Genomic_DNA"/>
</dbReference>
<dbReference type="InterPro" id="IPR029047">
    <property type="entry name" value="HSP70_peptide-bd_sf"/>
</dbReference>
<proteinExistence type="inferred from homology"/>
<evidence type="ECO:0000256" key="2">
    <source>
        <dbReference type="ARBA" id="ARBA00022741"/>
    </source>
</evidence>
<name>R9T7D9_METII</name>
<dbReference type="Gene3D" id="2.60.34.10">
    <property type="entry name" value="Substrate Binding Domain Of DNAk, Chain A, domain 1"/>
    <property type="match status" value="1"/>
</dbReference>
<dbReference type="InterPro" id="IPR013126">
    <property type="entry name" value="Hsp_70_fam"/>
</dbReference>
<dbReference type="InParanoid" id="R9T7D9"/>
<dbReference type="PANTHER" id="PTHR19375">
    <property type="entry name" value="HEAT SHOCK PROTEIN 70KDA"/>
    <property type="match status" value="1"/>
</dbReference>
<dbReference type="InterPro" id="IPR043129">
    <property type="entry name" value="ATPase_NBD"/>
</dbReference>
<reference evidence="5 6" key="1">
    <citation type="journal article" date="2013" name="Genome Announc.">
        <title>Genome sequence of 'Candidatus Methanomassiliicoccus intestinalis' Issoire-Mx1, a third thermoplasmatales-related methanogenic archaeon from human feces.</title>
        <authorList>
            <person name="Borrel G."/>
            <person name="Harris H.M."/>
            <person name="Parisot N."/>
            <person name="Gaci N."/>
            <person name="Tottey W."/>
            <person name="Mihajlovski A."/>
            <person name="Deane J."/>
            <person name="Gribaldo S."/>
            <person name="Bardot O."/>
            <person name="Peyretaillade E."/>
            <person name="Peyret P."/>
            <person name="O'Toole P.W."/>
            <person name="Brugere J.F."/>
        </authorList>
    </citation>
    <scope>NUCLEOTIDE SEQUENCE [LARGE SCALE GENOMIC DNA]</scope>
    <source>
        <strain evidence="5 6">Issoire-Mx1</strain>
    </source>
</reference>
<gene>
    <name evidence="5" type="ORF">MMINT_12910</name>
</gene>
<evidence type="ECO:0000256" key="1">
    <source>
        <dbReference type="ARBA" id="ARBA00007381"/>
    </source>
</evidence>
<comment type="similarity">
    <text evidence="1 4">Belongs to the heat shock protein 70 family.</text>
</comment>
<dbReference type="InterPro" id="IPR018181">
    <property type="entry name" value="Heat_shock_70_CS"/>
</dbReference>
<dbReference type="PROSITE" id="PS00297">
    <property type="entry name" value="HSP70_1"/>
    <property type="match status" value="1"/>
</dbReference>
<evidence type="ECO:0000256" key="4">
    <source>
        <dbReference type="RuleBase" id="RU003322"/>
    </source>
</evidence>
<dbReference type="FunFam" id="3.30.420.40:FF:000028">
    <property type="entry name" value="heat shock 70 kDa protein-like"/>
    <property type="match status" value="1"/>
</dbReference>
<protein>
    <submittedName>
        <fullName evidence="5">2-hexadecenal reductase</fullName>
    </submittedName>
</protein>
<dbReference type="STRING" id="1295009.MMINT_12910"/>
<dbReference type="GO" id="GO:0005524">
    <property type="term" value="F:ATP binding"/>
    <property type="evidence" value="ECO:0007669"/>
    <property type="project" value="UniProtKB-KW"/>
</dbReference>
<dbReference type="AlphaFoldDB" id="R9T7D9"/>